<protein>
    <submittedName>
        <fullName evidence="1">Uncharacterized protein</fullName>
    </submittedName>
</protein>
<reference evidence="1" key="1">
    <citation type="submission" date="2023-10" db="EMBL/GenBank/DDBJ databases">
        <authorList>
            <person name="Rodriguez Cubillos JULIANA M."/>
            <person name="De Vega J."/>
        </authorList>
    </citation>
    <scope>NUCLEOTIDE SEQUENCE</scope>
</reference>
<proteinExistence type="predicted"/>
<gene>
    <name evidence="1" type="ORF">MILVUS5_LOCUS17198</name>
</gene>
<dbReference type="EMBL" id="CASHSV030000109">
    <property type="protein sequence ID" value="CAJ2648963.1"/>
    <property type="molecule type" value="Genomic_DNA"/>
</dbReference>
<evidence type="ECO:0000313" key="2">
    <source>
        <dbReference type="Proteomes" id="UP001177021"/>
    </source>
</evidence>
<organism evidence="1 2">
    <name type="scientific">Trifolium pratense</name>
    <name type="common">Red clover</name>
    <dbReference type="NCBI Taxonomy" id="57577"/>
    <lineage>
        <taxon>Eukaryota</taxon>
        <taxon>Viridiplantae</taxon>
        <taxon>Streptophyta</taxon>
        <taxon>Embryophyta</taxon>
        <taxon>Tracheophyta</taxon>
        <taxon>Spermatophyta</taxon>
        <taxon>Magnoliopsida</taxon>
        <taxon>eudicotyledons</taxon>
        <taxon>Gunneridae</taxon>
        <taxon>Pentapetalae</taxon>
        <taxon>rosids</taxon>
        <taxon>fabids</taxon>
        <taxon>Fabales</taxon>
        <taxon>Fabaceae</taxon>
        <taxon>Papilionoideae</taxon>
        <taxon>50 kb inversion clade</taxon>
        <taxon>NPAAA clade</taxon>
        <taxon>Hologalegina</taxon>
        <taxon>IRL clade</taxon>
        <taxon>Trifolieae</taxon>
        <taxon>Trifolium</taxon>
    </lineage>
</organism>
<comment type="caution">
    <text evidence="1">The sequence shown here is derived from an EMBL/GenBank/DDBJ whole genome shotgun (WGS) entry which is preliminary data.</text>
</comment>
<sequence>MTTVHLLLAIAATQNWNLQQLDMNNAFLHGDLEEEVYMKIPPGFTPPRPNVVSSFQCFQLRHALVLFAYAQNLHFLVDQAISLIMPFFPCFRSKTYIFPTFSLNLLKITYNDHKSSKTLSDSQPSRFASAQTAQIPLASVQDSLGFLNHMPCIGAFLDMHQFIPF</sequence>
<dbReference type="Proteomes" id="UP001177021">
    <property type="component" value="Unassembled WGS sequence"/>
</dbReference>
<accession>A0ACB0JZP3</accession>
<evidence type="ECO:0000313" key="1">
    <source>
        <dbReference type="EMBL" id="CAJ2648963.1"/>
    </source>
</evidence>
<name>A0ACB0JZP3_TRIPR</name>
<keyword evidence="2" id="KW-1185">Reference proteome</keyword>